<dbReference type="AlphaFoldDB" id="A0A077NI16"/>
<organism evidence="2">
    <name type="scientific">Xenorhabdus bovienii str. puntauvense</name>
    <dbReference type="NCBI Taxonomy" id="1398201"/>
    <lineage>
        <taxon>Bacteria</taxon>
        <taxon>Pseudomonadati</taxon>
        <taxon>Pseudomonadota</taxon>
        <taxon>Gammaproteobacteria</taxon>
        <taxon>Enterobacterales</taxon>
        <taxon>Morganellaceae</taxon>
        <taxon>Xenorhabdus</taxon>
    </lineage>
</organism>
<accession>A0A077NI16</accession>
<proteinExistence type="predicted"/>
<gene>
    <name evidence="2" type="ORF">XBP1_3010038</name>
</gene>
<keyword evidence="1" id="KW-0812">Transmembrane</keyword>
<dbReference type="HOGENOM" id="CLU_2440093_0_0_6"/>
<evidence type="ECO:0000313" key="2">
    <source>
        <dbReference type="EMBL" id="CDG98389.1"/>
    </source>
</evidence>
<keyword evidence="1" id="KW-0472">Membrane</keyword>
<feature type="transmembrane region" description="Helical" evidence="1">
    <location>
        <begin position="25"/>
        <end position="45"/>
    </location>
</feature>
<dbReference type="Proteomes" id="UP000028511">
    <property type="component" value="Unassembled WGS sequence"/>
</dbReference>
<sequence>MEDRIYNLLEITLILKSIRYKSHPIRAILLGILNLGCVQIKAIAFERTSMRFERRHAANPTHVLILDYLRARSDFCGQSVYNITFTGIDS</sequence>
<reference evidence="2" key="1">
    <citation type="submission" date="2013-07" db="EMBL/GenBank/DDBJ databases">
        <title>Sub-species coevolution in mutualistic symbiosis.</title>
        <authorList>
            <person name="Murfin K."/>
            <person name="Klassen J."/>
            <person name="Lee M."/>
            <person name="Forst S."/>
            <person name="Stock P."/>
            <person name="Goodrich-Blair H."/>
        </authorList>
    </citation>
    <scope>NUCLEOTIDE SEQUENCE [LARGE SCALE GENOMIC DNA]</scope>
    <source>
        <strain evidence="2">Puntauvense</strain>
    </source>
</reference>
<protein>
    <submittedName>
        <fullName evidence="2">DNA metabolism protein</fullName>
    </submittedName>
</protein>
<comment type="caution">
    <text evidence="2">The sequence shown here is derived from an EMBL/GenBank/DDBJ whole genome shotgun (WGS) entry which is preliminary data.</text>
</comment>
<evidence type="ECO:0000256" key="1">
    <source>
        <dbReference type="SAM" id="Phobius"/>
    </source>
</evidence>
<name>A0A077NI16_XENBV</name>
<keyword evidence="1" id="KW-1133">Transmembrane helix</keyword>
<dbReference type="EMBL" id="CBSW010000226">
    <property type="protein sequence ID" value="CDG98389.1"/>
    <property type="molecule type" value="Genomic_DNA"/>
</dbReference>